<evidence type="ECO:0000313" key="3">
    <source>
        <dbReference type="Proteomes" id="UP000824029"/>
    </source>
</evidence>
<evidence type="ECO:0000313" key="2">
    <source>
        <dbReference type="EMBL" id="HIZ17594.1"/>
    </source>
</evidence>
<dbReference type="AlphaFoldDB" id="A0A9D2INP9"/>
<proteinExistence type="predicted"/>
<dbReference type="Proteomes" id="UP000824029">
    <property type="component" value="Unassembled WGS sequence"/>
</dbReference>
<feature type="domain" description="GCVT N-terminal" evidence="1">
    <location>
        <begin position="46"/>
        <end position="167"/>
    </location>
</feature>
<dbReference type="Gene3D" id="3.30.1360.120">
    <property type="entry name" value="Probable tRNA modification gtpase trme, domain 1"/>
    <property type="match status" value="1"/>
</dbReference>
<dbReference type="Pfam" id="PF01571">
    <property type="entry name" value="GCV_T"/>
    <property type="match status" value="1"/>
</dbReference>
<evidence type="ECO:0000259" key="1">
    <source>
        <dbReference type="Pfam" id="PF01571"/>
    </source>
</evidence>
<organism evidence="2 3">
    <name type="scientific">Candidatus Olsenella stercoravium</name>
    <dbReference type="NCBI Taxonomy" id="2838713"/>
    <lineage>
        <taxon>Bacteria</taxon>
        <taxon>Bacillati</taxon>
        <taxon>Actinomycetota</taxon>
        <taxon>Coriobacteriia</taxon>
        <taxon>Coriobacteriales</taxon>
        <taxon>Atopobiaceae</taxon>
        <taxon>Olsenella</taxon>
    </lineage>
</organism>
<comment type="caution">
    <text evidence="2">The sequence shown here is derived from an EMBL/GenBank/DDBJ whole genome shotgun (WGS) entry which is preliminary data.</text>
</comment>
<reference evidence="2" key="1">
    <citation type="journal article" date="2021" name="PeerJ">
        <title>Extensive microbial diversity within the chicken gut microbiome revealed by metagenomics and culture.</title>
        <authorList>
            <person name="Gilroy R."/>
            <person name="Ravi A."/>
            <person name="Getino M."/>
            <person name="Pursley I."/>
            <person name="Horton D.L."/>
            <person name="Alikhan N.F."/>
            <person name="Baker D."/>
            <person name="Gharbi K."/>
            <person name="Hall N."/>
            <person name="Watson M."/>
            <person name="Adriaenssens E.M."/>
            <person name="Foster-Nyarko E."/>
            <person name="Jarju S."/>
            <person name="Secka A."/>
            <person name="Antonio M."/>
            <person name="Oren A."/>
            <person name="Chaudhuri R.R."/>
            <person name="La Ragione R."/>
            <person name="Hildebrand F."/>
            <person name="Pallen M.J."/>
        </authorList>
    </citation>
    <scope>NUCLEOTIDE SEQUENCE</scope>
    <source>
        <strain evidence="2">ChiHecolR3B27-1887</strain>
    </source>
</reference>
<dbReference type="SUPFAM" id="SSF103025">
    <property type="entry name" value="Folate-binding domain"/>
    <property type="match status" value="1"/>
</dbReference>
<name>A0A9D2INP9_9ACTN</name>
<dbReference type="InterPro" id="IPR006222">
    <property type="entry name" value="GCVT_N"/>
</dbReference>
<gene>
    <name evidence="2" type="ORF">IAA22_00540</name>
</gene>
<sequence length="279" mass="28738">MTEDLRGGALHGEHVLLGASFSGSEHADVARVSSYALESAQGSDTILADLTGAVYLLVSGSDAPRFCSAVFAGKVLSVGETALEAVLNGTGELISTPLLTRTGDDEYVVIDASPRQDALVAWVRFLAQTSSGGQAAFPDLAIEDATTMLVPLLLCGPAATAVLGDYLREGVALPSAGEVAQLRLDSIVTVVAHVAAAFAPPAYLVLVPVGAARVLWRSLLSFTEVAPVGHDRIVADLRGSFPWFGGELEGGPAQLGRSGLEQWGVVRAGSDFVGARALG</sequence>
<dbReference type="EMBL" id="DXBZ01000013">
    <property type="protein sequence ID" value="HIZ17594.1"/>
    <property type="molecule type" value="Genomic_DNA"/>
</dbReference>
<reference evidence="2" key="2">
    <citation type="submission" date="2021-04" db="EMBL/GenBank/DDBJ databases">
        <authorList>
            <person name="Gilroy R."/>
        </authorList>
    </citation>
    <scope>NUCLEOTIDE SEQUENCE</scope>
    <source>
        <strain evidence="2">ChiHecolR3B27-1887</strain>
    </source>
</reference>
<protein>
    <recommendedName>
        <fullName evidence="1">GCVT N-terminal domain-containing protein</fullName>
    </recommendedName>
</protein>
<accession>A0A9D2INP9</accession>
<dbReference type="InterPro" id="IPR027266">
    <property type="entry name" value="TrmE/GcvT-like"/>
</dbReference>